<organism evidence="2 3">
    <name type="scientific">Theileria equi strain WA</name>
    <dbReference type="NCBI Taxonomy" id="1537102"/>
    <lineage>
        <taxon>Eukaryota</taxon>
        <taxon>Sar</taxon>
        <taxon>Alveolata</taxon>
        <taxon>Apicomplexa</taxon>
        <taxon>Aconoidasida</taxon>
        <taxon>Piroplasmida</taxon>
        <taxon>Theileriidae</taxon>
        <taxon>Theileria</taxon>
    </lineage>
</organism>
<gene>
    <name evidence="2" type="ORF">BEWA_003570</name>
</gene>
<feature type="region of interest" description="Disordered" evidence="1">
    <location>
        <begin position="43"/>
        <end position="102"/>
    </location>
</feature>
<protein>
    <submittedName>
        <fullName evidence="2">Uncharacterized protein</fullName>
    </submittedName>
</protein>
<proteinExistence type="predicted"/>
<dbReference type="AlphaFoldDB" id="L0B1G4"/>
<dbReference type="GeneID" id="15804738"/>
<reference evidence="2 3" key="1">
    <citation type="journal article" date="2012" name="BMC Genomics">
        <title>Comparative genomic analysis and phylogenetic position of Theileria equi.</title>
        <authorList>
            <person name="Kappmeyer L.S."/>
            <person name="Thiagarajan M."/>
            <person name="Herndon D.R."/>
            <person name="Ramsay J.D."/>
            <person name="Caler E."/>
            <person name="Djikeng A."/>
            <person name="Gillespie J.J."/>
            <person name="Lau A.O."/>
            <person name="Roalson E.H."/>
            <person name="Silva J.C."/>
            <person name="Silva M.G."/>
            <person name="Suarez C.E."/>
            <person name="Ueti M.W."/>
            <person name="Nene V.M."/>
            <person name="Mealey R.H."/>
            <person name="Knowles D.P."/>
            <person name="Brayton K.A."/>
        </authorList>
    </citation>
    <scope>NUCLEOTIDE SEQUENCE [LARGE SCALE GENOMIC DNA]</scope>
    <source>
        <strain evidence="2 3">WA</strain>
    </source>
</reference>
<name>L0B1G4_THEEQ</name>
<evidence type="ECO:0000313" key="3">
    <source>
        <dbReference type="Proteomes" id="UP000031512"/>
    </source>
</evidence>
<sequence>METTTSVECYVALDVDSSSRNEDDLMLFEGHGRTIIKQFGVGISQDGRNNPNRQRETKSTAPGMPVSDSMASSNGISSARVSNAGTKTAMSLRKLQKNTPEVRAQAQLTRETRGYNFILTQVGSLTIGSWSQQATASSNKRKTDETKNTEGVQSRSKRRTNAPPGRS</sequence>
<dbReference type="RefSeq" id="XP_004830615.1">
    <property type="nucleotide sequence ID" value="XM_004830558.1"/>
</dbReference>
<dbReference type="EMBL" id="CP001670">
    <property type="protein sequence ID" value="AFZ80949.1"/>
    <property type="molecule type" value="Genomic_DNA"/>
</dbReference>
<feature type="compositionally biased region" description="Polar residues" evidence="1">
    <location>
        <begin position="128"/>
        <end position="138"/>
    </location>
</feature>
<evidence type="ECO:0000256" key="1">
    <source>
        <dbReference type="SAM" id="MobiDB-lite"/>
    </source>
</evidence>
<accession>L0B1G4</accession>
<feature type="compositionally biased region" description="Polar residues" evidence="1">
    <location>
        <begin position="69"/>
        <end position="89"/>
    </location>
</feature>
<evidence type="ECO:0000313" key="2">
    <source>
        <dbReference type="EMBL" id="AFZ80949.1"/>
    </source>
</evidence>
<keyword evidence="3" id="KW-1185">Reference proteome</keyword>
<feature type="region of interest" description="Disordered" evidence="1">
    <location>
        <begin position="128"/>
        <end position="167"/>
    </location>
</feature>
<dbReference type="VEuPathDB" id="PiroplasmaDB:BEWA_003570"/>
<dbReference type="Proteomes" id="UP000031512">
    <property type="component" value="Chromosome 3"/>
</dbReference>
<dbReference type="KEGG" id="beq:BEWA_003570"/>